<dbReference type="Proteomes" id="UP001296706">
    <property type="component" value="Unassembled WGS sequence"/>
</dbReference>
<evidence type="ECO:0008006" key="3">
    <source>
        <dbReference type="Google" id="ProtNLM"/>
    </source>
</evidence>
<sequence>MTVLGHSPRPTWVPRLQRRHEIVTTGGMDGVLRVGAALRACGFPVRDFAVDVRDGVPYSCVTCTVSVTNDESATFTERMGALPTVVSIAPC</sequence>
<evidence type="ECO:0000313" key="2">
    <source>
        <dbReference type="Proteomes" id="UP001296706"/>
    </source>
</evidence>
<protein>
    <recommendedName>
        <fullName evidence="3">ACT domain-containing protein</fullName>
    </recommendedName>
</protein>
<name>A0ABX1RKK1_9PSEU</name>
<organism evidence="1 2">
    <name type="scientific">Pseudonocardia xinjiangensis</name>
    <dbReference type="NCBI Taxonomy" id="75289"/>
    <lineage>
        <taxon>Bacteria</taxon>
        <taxon>Bacillati</taxon>
        <taxon>Actinomycetota</taxon>
        <taxon>Actinomycetes</taxon>
        <taxon>Pseudonocardiales</taxon>
        <taxon>Pseudonocardiaceae</taxon>
        <taxon>Pseudonocardia</taxon>
    </lineage>
</organism>
<reference evidence="1 2" key="1">
    <citation type="submission" date="2020-04" db="EMBL/GenBank/DDBJ databases">
        <authorList>
            <person name="Klaysubun C."/>
            <person name="Duangmal K."/>
            <person name="Lipun K."/>
        </authorList>
    </citation>
    <scope>NUCLEOTIDE SEQUENCE [LARGE SCALE GENOMIC DNA]</scope>
    <source>
        <strain evidence="1 2">JCM 11839</strain>
    </source>
</reference>
<dbReference type="RefSeq" id="WP_169397975.1">
    <property type="nucleotide sequence ID" value="NZ_BAAAJH010000002.1"/>
</dbReference>
<comment type="caution">
    <text evidence="1">The sequence shown here is derived from an EMBL/GenBank/DDBJ whole genome shotgun (WGS) entry which is preliminary data.</text>
</comment>
<keyword evidence="2" id="KW-1185">Reference proteome</keyword>
<accession>A0ABX1RKK1</accession>
<gene>
    <name evidence="1" type="ORF">HF577_22835</name>
</gene>
<dbReference type="EMBL" id="JAAXKY010000082">
    <property type="protein sequence ID" value="NMH79915.1"/>
    <property type="molecule type" value="Genomic_DNA"/>
</dbReference>
<proteinExistence type="predicted"/>
<evidence type="ECO:0000313" key="1">
    <source>
        <dbReference type="EMBL" id="NMH79915.1"/>
    </source>
</evidence>